<feature type="transmembrane region" description="Helical" evidence="1">
    <location>
        <begin position="7"/>
        <end position="28"/>
    </location>
</feature>
<keyword evidence="1" id="KW-1133">Transmembrane helix</keyword>
<sequence>MKTTKLASGIVMIVLGAIIIFQSMFAGVSNAFESNNSGSGTLGFFLAVVYIITGIVYICTRKAHNLAADIINFVLLAFMWILSISNASDYTDLIVWGWIALIIGAVFLVWHLILNHISKKHSQA</sequence>
<protein>
    <submittedName>
        <fullName evidence="2">Uncharacterized protein</fullName>
    </submittedName>
</protein>
<reference evidence="2 3" key="1">
    <citation type="submission" date="2019-10" db="EMBL/GenBank/DDBJ databases">
        <title>Genome sequencing of Lactobacillus fructivorans.</title>
        <authorList>
            <person name="Kim K."/>
        </authorList>
    </citation>
    <scope>NUCLEOTIDE SEQUENCE [LARGE SCALE GENOMIC DNA]</scope>
    <source>
        <strain evidence="2 3">LF543</strain>
    </source>
</reference>
<gene>
    <name evidence="2" type="ORF">LF543_02460</name>
</gene>
<keyword evidence="1" id="KW-0812">Transmembrane</keyword>
<keyword evidence="1" id="KW-0472">Membrane</keyword>
<dbReference type="EMBL" id="CP045562">
    <property type="protein sequence ID" value="QFX92483.1"/>
    <property type="molecule type" value="Genomic_DNA"/>
</dbReference>
<proteinExistence type="predicted"/>
<feature type="transmembrane region" description="Helical" evidence="1">
    <location>
        <begin position="93"/>
        <end position="114"/>
    </location>
</feature>
<dbReference type="RefSeq" id="WP_010021699.1">
    <property type="nucleotide sequence ID" value="NZ_AZDS01000001.1"/>
</dbReference>
<evidence type="ECO:0000256" key="1">
    <source>
        <dbReference type="SAM" id="Phobius"/>
    </source>
</evidence>
<name>A0AAE6P0V2_9LACO</name>
<organism evidence="2 3">
    <name type="scientific">Fructilactobacillus fructivorans</name>
    <dbReference type="NCBI Taxonomy" id="1614"/>
    <lineage>
        <taxon>Bacteria</taxon>
        <taxon>Bacillati</taxon>
        <taxon>Bacillota</taxon>
        <taxon>Bacilli</taxon>
        <taxon>Lactobacillales</taxon>
        <taxon>Lactobacillaceae</taxon>
        <taxon>Fructilactobacillus</taxon>
    </lineage>
</organism>
<feature type="transmembrane region" description="Helical" evidence="1">
    <location>
        <begin position="40"/>
        <end position="59"/>
    </location>
</feature>
<dbReference type="AlphaFoldDB" id="A0AAE6P0V2"/>
<dbReference type="Proteomes" id="UP000327194">
    <property type="component" value="Chromosome"/>
</dbReference>
<evidence type="ECO:0000313" key="3">
    <source>
        <dbReference type="Proteomes" id="UP000327194"/>
    </source>
</evidence>
<feature type="transmembrane region" description="Helical" evidence="1">
    <location>
        <begin position="66"/>
        <end position="87"/>
    </location>
</feature>
<evidence type="ECO:0000313" key="2">
    <source>
        <dbReference type="EMBL" id="QFX92483.1"/>
    </source>
</evidence>
<dbReference type="KEGG" id="lfv:LF543_02460"/>
<accession>A0AAE6P0V2</accession>